<proteinExistence type="predicted"/>
<evidence type="ECO:0000256" key="1">
    <source>
        <dbReference type="SAM" id="MobiDB-lite"/>
    </source>
</evidence>
<organism evidence="2 3">
    <name type="scientific">Synaphobranchus kaupii</name>
    <name type="common">Kaup's arrowtooth eel</name>
    <dbReference type="NCBI Taxonomy" id="118154"/>
    <lineage>
        <taxon>Eukaryota</taxon>
        <taxon>Metazoa</taxon>
        <taxon>Chordata</taxon>
        <taxon>Craniata</taxon>
        <taxon>Vertebrata</taxon>
        <taxon>Euteleostomi</taxon>
        <taxon>Actinopterygii</taxon>
        <taxon>Neopterygii</taxon>
        <taxon>Teleostei</taxon>
        <taxon>Anguilliformes</taxon>
        <taxon>Synaphobranchidae</taxon>
        <taxon>Synaphobranchus</taxon>
    </lineage>
</organism>
<sequence length="113" mass="11932">MRGFRRVGSAWHDRTSSAAVAAHKEPKQTPAAVFAKAHKLNGRLAACSSPYHGARCLPHHTPLKNTALGKVVSGSSVDAPGVLTGRCGCRDQSSVSQHEPQSLCAHETPTPDQ</sequence>
<dbReference type="Proteomes" id="UP001152622">
    <property type="component" value="Chromosome 2"/>
</dbReference>
<protein>
    <submittedName>
        <fullName evidence="2">Uncharacterized protein</fullName>
    </submittedName>
</protein>
<evidence type="ECO:0000313" key="3">
    <source>
        <dbReference type="Proteomes" id="UP001152622"/>
    </source>
</evidence>
<dbReference type="AlphaFoldDB" id="A0A9Q1J988"/>
<feature type="region of interest" description="Disordered" evidence="1">
    <location>
        <begin position="89"/>
        <end position="113"/>
    </location>
</feature>
<feature type="compositionally biased region" description="Polar residues" evidence="1">
    <location>
        <begin position="91"/>
        <end position="100"/>
    </location>
</feature>
<name>A0A9Q1J988_SYNKA</name>
<dbReference type="EMBL" id="JAINUF010000002">
    <property type="protein sequence ID" value="KAJ8373980.1"/>
    <property type="molecule type" value="Genomic_DNA"/>
</dbReference>
<gene>
    <name evidence="2" type="ORF">SKAU_G00045600</name>
</gene>
<keyword evidence="3" id="KW-1185">Reference proteome</keyword>
<reference evidence="2" key="1">
    <citation type="journal article" date="2023" name="Science">
        <title>Genome structures resolve the early diversification of teleost fishes.</title>
        <authorList>
            <person name="Parey E."/>
            <person name="Louis A."/>
            <person name="Montfort J."/>
            <person name="Bouchez O."/>
            <person name="Roques C."/>
            <person name="Iampietro C."/>
            <person name="Lluch J."/>
            <person name="Castinel A."/>
            <person name="Donnadieu C."/>
            <person name="Desvignes T."/>
            <person name="Floi Bucao C."/>
            <person name="Jouanno E."/>
            <person name="Wen M."/>
            <person name="Mejri S."/>
            <person name="Dirks R."/>
            <person name="Jansen H."/>
            <person name="Henkel C."/>
            <person name="Chen W.J."/>
            <person name="Zahm M."/>
            <person name="Cabau C."/>
            <person name="Klopp C."/>
            <person name="Thompson A.W."/>
            <person name="Robinson-Rechavi M."/>
            <person name="Braasch I."/>
            <person name="Lecointre G."/>
            <person name="Bobe J."/>
            <person name="Postlethwait J.H."/>
            <person name="Berthelot C."/>
            <person name="Roest Crollius H."/>
            <person name="Guiguen Y."/>
        </authorList>
    </citation>
    <scope>NUCLEOTIDE SEQUENCE</scope>
    <source>
        <strain evidence="2">WJC10195</strain>
    </source>
</reference>
<comment type="caution">
    <text evidence="2">The sequence shown here is derived from an EMBL/GenBank/DDBJ whole genome shotgun (WGS) entry which is preliminary data.</text>
</comment>
<accession>A0A9Q1J988</accession>
<evidence type="ECO:0000313" key="2">
    <source>
        <dbReference type="EMBL" id="KAJ8373980.1"/>
    </source>
</evidence>